<dbReference type="Proteomes" id="UP001361570">
    <property type="component" value="Unassembled WGS sequence"/>
</dbReference>
<dbReference type="SUPFAM" id="SSF46955">
    <property type="entry name" value="Putative DNA-binding domain"/>
    <property type="match status" value="1"/>
</dbReference>
<evidence type="ECO:0000313" key="5">
    <source>
        <dbReference type="Proteomes" id="UP001361570"/>
    </source>
</evidence>
<dbReference type="PROSITE" id="PS50937">
    <property type="entry name" value="HTH_MERR_2"/>
    <property type="match status" value="1"/>
</dbReference>
<sequence length="279" mass="29200">MTAAPRPGDQLPDAGAAQVDGRPRFTIGEVLADLRDEYPDVTISKIRYLEGEDLVHPQRTPSGYRKFSTADIARLRYVLTAQRDHYLPLRVIKEQLDAIDRGEEPAGALAPPAVDPGTPAPPAGPPASPTAPAAATSGAPTEPTTEPTTELTSGPLSETELCAAAGLEREQLADCVQFGLLAPGADGRYPAAAVAVARAAGGLARHGIEARHLRVYRTSAEREAALLEQVVAPALLARSEDAHARAAEQLTDLGALSAQLHTALLQARLREVLGADAGS</sequence>
<evidence type="ECO:0000313" key="4">
    <source>
        <dbReference type="EMBL" id="MEI4271238.1"/>
    </source>
</evidence>
<keyword evidence="1" id="KW-0238">DNA-binding</keyword>
<dbReference type="Gene3D" id="1.10.1660.10">
    <property type="match status" value="1"/>
</dbReference>
<reference evidence="4 5" key="1">
    <citation type="submission" date="2024-03" db="EMBL/GenBank/DDBJ databases">
        <title>Draft genome sequence of Klenkia sp. LSe6-5.</title>
        <authorList>
            <person name="Duangmal K."/>
            <person name="Chantavorakit T."/>
        </authorList>
    </citation>
    <scope>NUCLEOTIDE SEQUENCE [LARGE SCALE GENOMIC DNA]</scope>
    <source>
        <strain evidence="4 5">LSe6-5</strain>
    </source>
</reference>
<name>A0ABU8DRH3_9ACTN</name>
<feature type="compositionally biased region" description="Pro residues" evidence="2">
    <location>
        <begin position="118"/>
        <end position="129"/>
    </location>
</feature>
<organism evidence="4 5">
    <name type="scientific">Klenkia sesuvii</name>
    <dbReference type="NCBI Taxonomy" id="3103137"/>
    <lineage>
        <taxon>Bacteria</taxon>
        <taxon>Bacillati</taxon>
        <taxon>Actinomycetota</taxon>
        <taxon>Actinomycetes</taxon>
        <taxon>Geodermatophilales</taxon>
        <taxon>Geodermatophilaceae</taxon>
        <taxon>Klenkia</taxon>
    </lineage>
</organism>
<dbReference type="PANTHER" id="PTHR30204:SF89">
    <property type="entry name" value="HTH MERR-TYPE DOMAIN-CONTAINING PROTEIN"/>
    <property type="match status" value="1"/>
</dbReference>
<comment type="caution">
    <text evidence="4">The sequence shown here is derived from an EMBL/GenBank/DDBJ whole genome shotgun (WGS) entry which is preliminary data.</text>
</comment>
<dbReference type="CDD" id="cd00592">
    <property type="entry name" value="HTH_MerR-like"/>
    <property type="match status" value="1"/>
</dbReference>
<dbReference type="PANTHER" id="PTHR30204">
    <property type="entry name" value="REDOX-CYCLING DRUG-SENSING TRANSCRIPTIONAL ACTIVATOR SOXR"/>
    <property type="match status" value="1"/>
</dbReference>
<evidence type="ECO:0000256" key="1">
    <source>
        <dbReference type="ARBA" id="ARBA00023125"/>
    </source>
</evidence>
<gene>
    <name evidence="4" type="ORF">TEK04_05845</name>
</gene>
<dbReference type="InterPro" id="IPR000551">
    <property type="entry name" value="MerR-type_HTH_dom"/>
</dbReference>
<feature type="domain" description="HTH merR-type" evidence="3">
    <location>
        <begin position="40"/>
        <end position="98"/>
    </location>
</feature>
<feature type="region of interest" description="Disordered" evidence="2">
    <location>
        <begin position="105"/>
        <end position="156"/>
    </location>
</feature>
<accession>A0ABU8DRH3</accession>
<protein>
    <submittedName>
        <fullName evidence="4">MerR family transcriptional regulator</fullName>
    </submittedName>
</protein>
<dbReference type="SMART" id="SM00422">
    <property type="entry name" value="HTH_MERR"/>
    <property type="match status" value="1"/>
</dbReference>
<feature type="compositionally biased region" description="Low complexity" evidence="2">
    <location>
        <begin position="130"/>
        <end position="155"/>
    </location>
</feature>
<evidence type="ECO:0000256" key="2">
    <source>
        <dbReference type="SAM" id="MobiDB-lite"/>
    </source>
</evidence>
<dbReference type="InterPro" id="IPR009061">
    <property type="entry name" value="DNA-bd_dom_put_sf"/>
</dbReference>
<feature type="compositionally biased region" description="Low complexity" evidence="2">
    <location>
        <begin position="105"/>
        <end position="117"/>
    </location>
</feature>
<proteinExistence type="predicted"/>
<keyword evidence="5" id="KW-1185">Reference proteome</keyword>
<dbReference type="RefSeq" id="WP_336403379.1">
    <property type="nucleotide sequence ID" value="NZ_JBAPLU010000004.1"/>
</dbReference>
<dbReference type="Pfam" id="PF13411">
    <property type="entry name" value="MerR_1"/>
    <property type="match status" value="1"/>
</dbReference>
<dbReference type="InterPro" id="IPR047057">
    <property type="entry name" value="MerR_fam"/>
</dbReference>
<evidence type="ECO:0000259" key="3">
    <source>
        <dbReference type="PROSITE" id="PS50937"/>
    </source>
</evidence>
<dbReference type="EMBL" id="JBAPLU010000004">
    <property type="protein sequence ID" value="MEI4271238.1"/>
    <property type="molecule type" value="Genomic_DNA"/>
</dbReference>